<name>A0A0E9V7H1_ANGAN</name>
<proteinExistence type="predicted"/>
<reference evidence="1" key="2">
    <citation type="journal article" date="2015" name="Fish Shellfish Immunol.">
        <title>Early steps in the European eel (Anguilla anguilla)-Vibrio vulnificus interaction in the gills: Role of the RtxA13 toxin.</title>
        <authorList>
            <person name="Callol A."/>
            <person name="Pajuelo D."/>
            <person name="Ebbesson L."/>
            <person name="Teles M."/>
            <person name="MacKenzie S."/>
            <person name="Amaro C."/>
        </authorList>
    </citation>
    <scope>NUCLEOTIDE SEQUENCE</scope>
</reference>
<evidence type="ECO:0000313" key="1">
    <source>
        <dbReference type="EMBL" id="JAH73390.1"/>
    </source>
</evidence>
<sequence length="13" mass="1628">MSLLFNRQKIKFC</sequence>
<organism evidence="1">
    <name type="scientific">Anguilla anguilla</name>
    <name type="common">European freshwater eel</name>
    <name type="synonym">Muraena anguilla</name>
    <dbReference type="NCBI Taxonomy" id="7936"/>
    <lineage>
        <taxon>Eukaryota</taxon>
        <taxon>Metazoa</taxon>
        <taxon>Chordata</taxon>
        <taxon>Craniata</taxon>
        <taxon>Vertebrata</taxon>
        <taxon>Euteleostomi</taxon>
        <taxon>Actinopterygii</taxon>
        <taxon>Neopterygii</taxon>
        <taxon>Teleostei</taxon>
        <taxon>Anguilliformes</taxon>
        <taxon>Anguillidae</taxon>
        <taxon>Anguilla</taxon>
    </lineage>
</organism>
<dbReference type="EMBL" id="GBXM01035187">
    <property type="protein sequence ID" value="JAH73390.1"/>
    <property type="molecule type" value="Transcribed_RNA"/>
</dbReference>
<accession>A0A0E9V7H1</accession>
<protein>
    <submittedName>
        <fullName evidence="1">Uncharacterized protein</fullName>
    </submittedName>
</protein>
<reference evidence="1" key="1">
    <citation type="submission" date="2014-11" db="EMBL/GenBank/DDBJ databases">
        <authorList>
            <person name="Amaro Gonzalez C."/>
        </authorList>
    </citation>
    <scope>NUCLEOTIDE SEQUENCE</scope>
</reference>